<sequence>MPVDPSREKPHQAGDPKRAAATKTEELARWASQLSWPDVPEAVRERFSLVLFNTLAVTVAGSRTEGQRRIRKSWPTPPGGAPVLGTDIRTQPDAAAYLNATALVCCELDEGGKYAKGHPAGHTFPAILALAASLGSSGEDTARALLAGYEVAARFGRATALARGVHPHGNWGVSGAAAGCAVLLGLPAAGVAAAVDTAAGLAVAGHFDSALDGHRVRDAWMGAAAMSGLAAARLAAAGVVGNSGTAALSLGSLLGSFDPAALTDGLGDDWQIAHNYFKRHASCSYTHPAADLALRLRKGPLAGLTAHQVADAVTEMRVETHALAAPLDRTRWDGPLGAMFSIPYAVAAALLDGAVAPATAEATQADRPELFALAGKVTVREDLTLTARLPHERPTRLTAVLKGGEHVVLFAPHPVGDSSHHPFTARTLPGVLTGLLGDEALVEYLRRAANHLPKADDVGSLLRELTHLTIPSTASTGGTA</sequence>
<proteinExistence type="inferred from homology"/>
<accession>A0ABP7LAJ3</accession>
<protein>
    <submittedName>
        <fullName evidence="5">MmgE/PrpD family protein</fullName>
    </submittedName>
</protein>
<dbReference type="Pfam" id="PF03972">
    <property type="entry name" value="MmgE_PrpD_N"/>
    <property type="match status" value="1"/>
</dbReference>
<evidence type="ECO:0000256" key="1">
    <source>
        <dbReference type="ARBA" id="ARBA00006174"/>
    </source>
</evidence>
<evidence type="ECO:0000313" key="5">
    <source>
        <dbReference type="EMBL" id="GAA3895422.1"/>
    </source>
</evidence>
<evidence type="ECO:0000259" key="4">
    <source>
        <dbReference type="Pfam" id="PF19305"/>
    </source>
</evidence>
<feature type="domain" description="MmgE/PrpD N-terminal" evidence="3">
    <location>
        <begin position="25"/>
        <end position="245"/>
    </location>
</feature>
<name>A0ABP7LAJ3_9ACTN</name>
<dbReference type="InterPro" id="IPR042183">
    <property type="entry name" value="MmgE/PrpD_sf_1"/>
</dbReference>
<dbReference type="SUPFAM" id="SSF103378">
    <property type="entry name" value="2-methylcitrate dehydratase PrpD"/>
    <property type="match status" value="1"/>
</dbReference>
<dbReference type="InterPro" id="IPR042188">
    <property type="entry name" value="MmgE/PrpD_sf_2"/>
</dbReference>
<dbReference type="Proteomes" id="UP001501563">
    <property type="component" value="Unassembled WGS sequence"/>
</dbReference>
<dbReference type="Pfam" id="PF19305">
    <property type="entry name" value="MmgE_PrpD_C"/>
    <property type="match status" value="1"/>
</dbReference>
<evidence type="ECO:0000256" key="2">
    <source>
        <dbReference type="SAM" id="MobiDB-lite"/>
    </source>
</evidence>
<dbReference type="PANTHER" id="PTHR16943">
    <property type="entry name" value="2-METHYLCITRATE DEHYDRATASE-RELATED"/>
    <property type="match status" value="1"/>
</dbReference>
<feature type="region of interest" description="Disordered" evidence="2">
    <location>
        <begin position="1"/>
        <end position="24"/>
    </location>
</feature>
<dbReference type="InterPro" id="IPR005656">
    <property type="entry name" value="MmgE_PrpD"/>
</dbReference>
<evidence type="ECO:0000313" key="6">
    <source>
        <dbReference type="Proteomes" id="UP001501563"/>
    </source>
</evidence>
<feature type="domain" description="MmgE/PrpD C-terminal" evidence="4">
    <location>
        <begin position="280"/>
        <end position="426"/>
    </location>
</feature>
<dbReference type="InterPro" id="IPR045337">
    <property type="entry name" value="MmgE_PrpD_C"/>
</dbReference>
<dbReference type="EMBL" id="BAAAZA010000034">
    <property type="protein sequence ID" value="GAA3895422.1"/>
    <property type="molecule type" value="Genomic_DNA"/>
</dbReference>
<dbReference type="InterPro" id="IPR045336">
    <property type="entry name" value="MmgE_PrpD_N"/>
</dbReference>
<reference evidence="6" key="1">
    <citation type="journal article" date="2019" name="Int. J. Syst. Evol. Microbiol.">
        <title>The Global Catalogue of Microorganisms (GCM) 10K type strain sequencing project: providing services to taxonomists for standard genome sequencing and annotation.</title>
        <authorList>
            <consortium name="The Broad Institute Genomics Platform"/>
            <consortium name="The Broad Institute Genome Sequencing Center for Infectious Disease"/>
            <person name="Wu L."/>
            <person name="Ma J."/>
        </authorList>
    </citation>
    <scope>NUCLEOTIDE SEQUENCE [LARGE SCALE GENOMIC DNA]</scope>
    <source>
        <strain evidence="6">JCM 16578</strain>
    </source>
</reference>
<organism evidence="5 6">
    <name type="scientific">Streptomyces lannensis</name>
    <dbReference type="NCBI Taxonomy" id="766498"/>
    <lineage>
        <taxon>Bacteria</taxon>
        <taxon>Bacillati</taxon>
        <taxon>Actinomycetota</taxon>
        <taxon>Actinomycetes</taxon>
        <taxon>Kitasatosporales</taxon>
        <taxon>Streptomycetaceae</taxon>
        <taxon>Streptomyces</taxon>
    </lineage>
</organism>
<keyword evidence="6" id="KW-1185">Reference proteome</keyword>
<dbReference type="RefSeq" id="WP_345553507.1">
    <property type="nucleotide sequence ID" value="NZ_BAAAZA010000034.1"/>
</dbReference>
<dbReference type="Gene3D" id="3.30.1330.120">
    <property type="entry name" value="2-methylcitrate dehydratase PrpD"/>
    <property type="match status" value="1"/>
</dbReference>
<comment type="caution">
    <text evidence="5">The sequence shown here is derived from an EMBL/GenBank/DDBJ whole genome shotgun (WGS) entry which is preliminary data.</text>
</comment>
<dbReference type="Gene3D" id="1.10.4100.10">
    <property type="entry name" value="2-methylcitrate dehydratase PrpD"/>
    <property type="match status" value="1"/>
</dbReference>
<feature type="region of interest" description="Disordered" evidence="2">
    <location>
        <begin position="66"/>
        <end position="85"/>
    </location>
</feature>
<comment type="similarity">
    <text evidence="1">Belongs to the PrpD family.</text>
</comment>
<dbReference type="PANTHER" id="PTHR16943:SF8">
    <property type="entry name" value="2-METHYLCITRATE DEHYDRATASE"/>
    <property type="match status" value="1"/>
</dbReference>
<evidence type="ECO:0000259" key="3">
    <source>
        <dbReference type="Pfam" id="PF03972"/>
    </source>
</evidence>
<gene>
    <name evidence="5" type="ORF">GCM10022207_74500</name>
</gene>
<dbReference type="InterPro" id="IPR036148">
    <property type="entry name" value="MmgE/PrpD_sf"/>
</dbReference>